<name>A0AAJ0GS43_9PEZI</name>
<evidence type="ECO:0000313" key="1">
    <source>
        <dbReference type="EMBL" id="KAK3305143.1"/>
    </source>
</evidence>
<reference evidence="1" key="1">
    <citation type="journal article" date="2023" name="Mol. Phylogenet. Evol.">
        <title>Genome-scale phylogeny and comparative genomics of the fungal order Sordariales.</title>
        <authorList>
            <person name="Hensen N."/>
            <person name="Bonometti L."/>
            <person name="Westerberg I."/>
            <person name="Brannstrom I.O."/>
            <person name="Guillou S."/>
            <person name="Cros-Aarteil S."/>
            <person name="Calhoun S."/>
            <person name="Haridas S."/>
            <person name="Kuo A."/>
            <person name="Mondo S."/>
            <person name="Pangilinan J."/>
            <person name="Riley R."/>
            <person name="LaButti K."/>
            <person name="Andreopoulos B."/>
            <person name="Lipzen A."/>
            <person name="Chen C."/>
            <person name="Yan M."/>
            <person name="Daum C."/>
            <person name="Ng V."/>
            <person name="Clum A."/>
            <person name="Steindorff A."/>
            <person name="Ohm R.A."/>
            <person name="Martin F."/>
            <person name="Silar P."/>
            <person name="Natvig D.O."/>
            <person name="Lalanne C."/>
            <person name="Gautier V."/>
            <person name="Ament-Velasquez S.L."/>
            <person name="Kruys A."/>
            <person name="Hutchinson M.I."/>
            <person name="Powell A.J."/>
            <person name="Barry K."/>
            <person name="Miller A.N."/>
            <person name="Grigoriev I.V."/>
            <person name="Debuchy R."/>
            <person name="Gladieux P."/>
            <person name="Hiltunen Thoren M."/>
            <person name="Johannesson H."/>
        </authorList>
    </citation>
    <scope>NUCLEOTIDE SEQUENCE</scope>
    <source>
        <strain evidence="1">CBS 333.67</strain>
    </source>
</reference>
<organism evidence="1 2">
    <name type="scientific">Chaetomium strumarium</name>
    <dbReference type="NCBI Taxonomy" id="1170767"/>
    <lineage>
        <taxon>Eukaryota</taxon>
        <taxon>Fungi</taxon>
        <taxon>Dikarya</taxon>
        <taxon>Ascomycota</taxon>
        <taxon>Pezizomycotina</taxon>
        <taxon>Sordariomycetes</taxon>
        <taxon>Sordariomycetidae</taxon>
        <taxon>Sordariales</taxon>
        <taxon>Chaetomiaceae</taxon>
        <taxon>Chaetomium</taxon>
    </lineage>
</organism>
<dbReference type="EMBL" id="JAUDZG010000004">
    <property type="protein sequence ID" value="KAK3305143.1"/>
    <property type="molecule type" value="Genomic_DNA"/>
</dbReference>
<evidence type="ECO:0000313" key="2">
    <source>
        <dbReference type="Proteomes" id="UP001273166"/>
    </source>
</evidence>
<protein>
    <submittedName>
        <fullName evidence="1">Uncharacterized protein</fullName>
    </submittedName>
</protein>
<gene>
    <name evidence="1" type="ORF">B0T15DRAFT_189535</name>
</gene>
<dbReference type="Proteomes" id="UP001273166">
    <property type="component" value="Unassembled WGS sequence"/>
</dbReference>
<reference evidence="1" key="2">
    <citation type="submission" date="2023-06" db="EMBL/GenBank/DDBJ databases">
        <authorList>
            <consortium name="Lawrence Berkeley National Laboratory"/>
            <person name="Mondo S.J."/>
            <person name="Hensen N."/>
            <person name="Bonometti L."/>
            <person name="Westerberg I."/>
            <person name="Brannstrom I.O."/>
            <person name="Guillou S."/>
            <person name="Cros-Aarteil S."/>
            <person name="Calhoun S."/>
            <person name="Haridas S."/>
            <person name="Kuo A."/>
            <person name="Pangilinan J."/>
            <person name="Riley R."/>
            <person name="Labutti K."/>
            <person name="Andreopoulos B."/>
            <person name="Lipzen A."/>
            <person name="Chen C."/>
            <person name="Yanf M."/>
            <person name="Daum C."/>
            <person name="Ng V."/>
            <person name="Clum A."/>
            <person name="Steindorff A."/>
            <person name="Ohm R."/>
            <person name="Martin F."/>
            <person name="Silar P."/>
            <person name="Natvig D."/>
            <person name="Lalanne C."/>
            <person name="Gautier V."/>
            <person name="Ament-Velasquez S.L."/>
            <person name="Kruys A."/>
            <person name="Hutchinson M.I."/>
            <person name="Powell A.J."/>
            <person name="Barry K."/>
            <person name="Miller A.N."/>
            <person name="Grigoriev I.V."/>
            <person name="Debuchy R."/>
            <person name="Gladieux P."/>
            <person name="Thoren M.H."/>
            <person name="Johannesson H."/>
        </authorList>
    </citation>
    <scope>NUCLEOTIDE SEQUENCE</scope>
    <source>
        <strain evidence="1">CBS 333.67</strain>
    </source>
</reference>
<keyword evidence="2" id="KW-1185">Reference proteome</keyword>
<dbReference type="GeneID" id="87881253"/>
<sequence length="214" mass="24196">MPTMTDLVKFKQEEKKKRKEKAKTYRMLPIPGHLLPMRINESAHIRWTPHARCGRSRVDHHRNHREKIVDIVRWHLQRPREREQLGALRDDGCRARGLEAVLGQVGLVQGGSSSTRRHCRRSVVQPHEVDHEVVGGTAIVGRHVGGCRARGATIVLGRGRLGCERPVLEDQVHQPADLLVDRLEIWNRDAAAASLAARVVSCQPTATECYLFCK</sequence>
<dbReference type="RefSeq" id="XP_062720923.1">
    <property type="nucleotide sequence ID" value="XM_062862424.1"/>
</dbReference>
<accession>A0AAJ0GS43</accession>
<comment type="caution">
    <text evidence="1">The sequence shown here is derived from an EMBL/GenBank/DDBJ whole genome shotgun (WGS) entry which is preliminary data.</text>
</comment>
<proteinExistence type="predicted"/>
<dbReference type="AlphaFoldDB" id="A0AAJ0GS43"/>